<evidence type="ECO:0000256" key="1">
    <source>
        <dbReference type="SAM" id="Phobius"/>
    </source>
</evidence>
<keyword evidence="3" id="KW-1185">Reference proteome</keyword>
<reference evidence="2 3" key="1">
    <citation type="submission" date="2021-01" db="EMBL/GenBank/DDBJ databases">
        <title>C459-1 draft genome sequence.</title>
        <authorList>
            <person name="Zhang X.-F."/>
        </authorList>
    </citation>
    <scope>NUCLEOTIDE SEQUENCE [LARGE SCALE GENOMIC DNA]</scope>
    <source>
        <strain evidence="3">C459-1</strain>
    </source>
</reference>
<dbReference type="Proteomes" id="UP000625283">
    <property type="component" value="Unassembled WGS sequence"/>
</dbReference>
<feature type="transmembrane region" description="Helical" evidence="1">
    <location>
        <begin position="85"/>
        <end position="104"/>
    </location>
</feature>
<accession>A0ABS1R970</accession>
<evidence type="ECO:0000313" key="3">
    <source>
        <dbReference type="Proteomes" id="UP000625283"/>
    </source>
</evidence>
<proteinExistence type="predicted"/>
<gene>
    <name evidence="2" type="ORF">JKG61_20115</name>
</gene>
<name>A0ABS1R970_9SPHI</name>
<feature type="transmembrane region" description="Helical" evidence="1">
    <location>
        <begin position="31"/>
        <end position="48"/>
    </location>
</feature>
<comment type="caution">
    <text evidence="2">The sequence shown here is derived from an EMBL/GenBank/DDBJ whole genome shotgun (WGS) entry which is preliminary data.</text>
</comment>
<keyword evidence="1" id="KW-0472">Membrane</keyword>
<dbReference type="EMBL" id="JAERTY010000012">
    <property type="protein sequence ID" value="MBL1411075.1"/>
    <property type="molecule type" value="Genomic_DNA"/>
</dbReference>
<keyword evidence="1" id="KW-1133">Transmembrane helix</keyword>
<sequence>MNPFTVVISLILFGLTVFCFVLPFKAGEKQTANVVGLILTIVISVTLVGNLGLLVIFVWPIVLMFQFIFISYWSFKLFNRKKVGLFVALALTGTFGALILSPWISDWLFNKNDARKILSTHGIDLKDDFILLKNEAGGFRDYYEIFTLKLSDNDFDRIAVQIKNSKNYKGIFKDGSDLPFAEYSLLDTVDFETENIMVREYWIDKTKMANGTYHFRFQLNKKKRELTYIGSDE</sequence>
<feature type="transmembrane region" description="Helical" evidence="1">
    <location>
        <begin position="54"/>
        <end position="73"/>
    </location>
</feature>
<organism evidence="2 3">
    <name type="scientific">Sphingobacterium faecale</name>
    <dbReference type="NCBI Taxonomy" id="2803775"/>
    <lineage>
        <taxon>Bacteria</taxon>
        <taxon>Pseudomonadati</taxon>
        <taxon>Bacteroidota</taxon>
        <taxon>Sphingobacteriia</taxon>
        <taxon>Sphingobacteriales</taxon>
        <taxon>Sphingobacteriaceae</taxon>
        <taxon>Sphingobacterium</taxon>
    </lineage>
</organism>
<keyword evidence="1" id="KW-0812">Transmembrane</keyword>
<dbReference type="RefSeq" id="WP_202104808.1">
    <property type="nucleotide sequence ID" value="NZ_JAERTY010000012.1"/>
</dbReference>
<protein>
    <submittedName>
        <fullName evidence="2">Uncharacterized protein</fullName>
    </submittedName>
</protein>
<evidence type="ECO:0000313" key="2">
    <source>
        <dbReference type="EMBL" id="MBL1411075.1"/>
    </source>
</evidence>
<feature type="transmembrane region" description="Helical" evidence="1">
    <location>
        <begin position="6"/>
        <end position="24"/>
    </location>
</feature>